<evidence type="ECO:0000256" key="1">
    <source>
        <dbReference type="SAM" id="Coils"/>
    </source>
</evidence>
<keyword evidence="1" id="KW-0175">Coiled coil</keyword>
<evidence type="ECO:0000313" key="4">
    <source>
        <dbReference type="EMBL" id="OXU27618.1"/>
    </source>
</evidence>
<evidence type="ECO:0000256" key="2">
    <source>
        <dbReference type="SAM" id="MobiDB-lite"/>
    </source>
</evidence>
<dbReference type="EMBL" id="NNAY01000571">
    <property type="protein sequence ID" value="OXU27618.1"/>
    <property type="molecule type" value="Genomic_DNA"/>
</dbReference>
<feature type="coiled-coil region" evidence="1">
    <location>
        <begin position="208"/>
        <end position="235"/>
    </location>
</feature>
<dbReference type="PANTHER" id="PTHR21860:SF2">
    <property type="entry name" value="GENERAL TRANSCRIPTION FACTOR 3C POLYPEPTIDE 6"/>
    <property type="match status" value="1"/>
</dbReference>
<evidence type="ECO:0000259" key="3">
    <source>
        <dbReference type="Pfam" id="PF10419"/>
    </source>
</evidence>
<dbReference type="GO" id="GO:0006383">
    <property type="term" value="P:transcription by RNA polymerase III"/>
    <property type="evidence" value="ECO:0007669"/>
    <property type="project" value="InterPro"/>
</dbReference>
<sequence length="421" mass="48801">MSNSDSELEEDEEEILVYVEFDSCATNDVFSSPNLKLDMLGLDSDHPVMQVNGKFFEGTYEDAVGTYMFFDKDDNPTIDDPVFDKVPTIKYFQKTRKILKMQRAFVMPRYEVLGDSEHSRSVPNMDTIKEAGIPMKYQEEALEFWKNTRDKRMEALHEYLRKQQFRKELRSHGFEPESESDEDNPFAMYKYAEDEADVSKSSENKKSSVDLESQIKNLENTLQKTELANKEAEAVPKKLTVIDPGPSTSKSSQPWIDEENAQEQKMSKKVKSVGKVREKIMKGRVQKKSWRKRKLSSAHKNLDENSIEQSLPETSINIDVNKDDTHHLDNDKSNENVKTTREKRRTQKLKEIENIKSEMEEMEIDENAEEESGKLLSEELGMADAFMTEKNKRKQEKREAKMREISEKLKALSQCPSQPDS</sequence>
<protein>
    <recommendedName>
        <fullName evidence="3">Transcription factor TFIIIC triple barrel domain-containing protein</fullName>
    </recommendedName>
</protein>
<dbReference type="InterPro" id="IPR019481">
    <property type="entry name" value="TFIIIC_triple_barrel"/>
</dbReference>
<reference evidence="4 5" key="1">
    <citation type="journal article" date="2017" name="Curr. Biol.">
        <title>The Evolution of Venom by Co-option of Single-Copy Genes.</title>
        <authorList>
            <person name="Martinson E.O."/>
            <person name="Mrinalini"/>
            <person name="Kelkar Y.D."/>
            <person name="Chang C.H."/>
            <person name="Werren J.H."/>
        </authorList>
    </citation>
    <scope>NUCLEOTIDE SEQUENCE [LARGE SCALE GENOMIC DNA]</scope>
    <source>
        <strain evidence="4 5">Alberta</strain>
        <tissue evidence="4">Whole body</tissue>
    </source>
</reference>
<dbReference type="Pfam" id="PF10419">
    <property type="entry name" value="TFIIIC_sub6"/>
    <property type="match status" value="1"/>
</dbReference>
<feature type="compositionally biased region" description="Polar residues" evidence="2">
    <location>
        <begin position="307"/>
        <end position="318"/>
    </location>
</feature>
<feature type="compositionally biased region" description="Basic and acidic residues" evidence="2">
    <location>
        <begin position="320"/>
        <end position="340"/>
    </location>
</feature>
<feature type="compositionally biased region" description="Basic and acidic residues" evidence="2">
    <location>
        <begin position="348"/>
        <end position="359"/>
    </location>
</feature>
<proteinExistence type="predicted"/>
<feature type="domain" description="Transcription factor TFIIIC triple barrel" evidence="3">
    <location>
        <begin position="11"/>
        <end position="106"/>
    </location>
</feature>
<dbReference type="Gene3D" id="2.60.40.4370">
    <property type="match status" value="1"/>
</dbReference>
<dbReference type="STRING" id="543379.A0A232FAZ5"/>
<dbReference type="GO" id="GO:0000127">
    <property type="term" value="C:transcription factor TFIIIC complex"/>
    <property type="evidence" value="ECO:0007669"/>
    <property type="project" value="TreeGrafter"/>
</dbReference>
<comment type="caution">
    <text evidence="4">The sequence shown here is derived from an EMBL/GenBank/DDBJ whole genome shotgun (WGS) entry which is preliminary data.</text>
</comment>
<dbReference type="OrthoDB" id="1877767at2759"/>
<feature type="region of interest" description="Disordered" evidence="2">
    <location>
        <begin position="240"/>
        <end position="402"/>
    </location>
</feature>
<dbReference type="Proteomes" id="UP000215335">
    <property type="component" value="Unassembled WGS sequence"/>
</dbReference>
<name>A0A232FAZ5_9HYME</name>
<accession>A0A232FAZ5</accession>
<dbReference type="PANTHER" id="PTHR21860">
    <property type="entry name" value="TRANSCRIPTION INITIATION FACTOR IIIC TFIIIC , POLYPEPTIDE 6-RELATED"/>
    <property type="match status" value="1"/>
</dbReference>
<keyword evidence="5" id="KW-1185">Reference proteome</keyword>
<feature type="compositionally biased region" description="Basic residues" evidence="2">
    <location>
        <begin position="282"/>
        <end position="297"/>
    </location>
</feature>
<evidence type="ECO:0000313" key="5">
    <source>
        <dbReference type="Proteomes" id="UP000215335"/>
    </source>
</evidence>
<gene>
    <name evidence="4" type="ORF">TSAR_013468</name>
</gene>
<feature type="compositionally biased region" description="Acidic residues" evidence="2">
    <location>
        <begin position="360"/>
        <end position="370"/>
    </location>
</feature>
<dbReference type="InterPro" id="IPR042771">
    <property type="entry name" value="GTF3C6-like"/>
</dbReference>
<organism evidence="4 5">
    <name type="scientific">Trichomalopsis sarcophagae</name>
    <dbReference type="NCBI Taxonomy" id="543379"/>
    <lineage>
        <taxon>Eukaryota</taxon>
        <taxon>Metazoa</taxon>
        <taxon>Ecdysozoa</taxon>
        <taxon>Arthropoda</taxon>
        <taxon>Hexapoda</taxon>
        <taxon>Insecta</taxon>
        <taxon>Pterygota</taxon>
        <taxon>Neoptera</taxon>
        <taxon>Endopterygota</taxon>
        <taxon>Hymenoptera</taxon>
        <taxon>Apocrita</taxon>
        <taxon>Proctotrupomorpha</taxon>
        <taxon>Chalcidoidea</taxon>
        <taxon>Pteromalidae</taxon>
        <taxon>Pteromalinae</taxon>
        <taxon>Trichomalopsis</taxon>
    </lineage>
</organism>
<dbReference type="AlphaFoldDB" id="A0A232FAZ5"/>